<comment type="similarity">
    <text evidence="1">In the C-terminal section; belongs to the transposase 35 family.</text>
</comment>
<feature type="domain" description="Cas12f1-like TNB" evidence="9">
    <location>
        <begin position="296"/>
        <end position="363"/>
    </location>
</feature>
<keyword evidence="11" id="KW-0378">Hydrolase</keyword>
<evidence type="ECO:0000256" key="3">
    <source>
        <dbReference type="ARBA" id="ARBA00022723"/>
    </source>
</evidence>
<dbReference type="InterPro" id="IPR001959">
    <property type="entry name" value="Transposase"/>
</dbReference>
<evidence type="ECO:0000256" key="1">
    <source>
        <dbReference type="ARBA" id="ARBA00008761"/>
    </source>
</evidence>
<evidence type="ECO:0000259" key="10">
    <source>
        <dbReference type="Pfam" id="PF12323"/>
    </source>
</evidence>
<evidence type="ECO:0000259" key="9">
    <source>
        <dbReference type="Pfam" id="PF07282"/>
    </source>
</evidence>
<proteinExistence type="inferred from homology"/>
<dbReference type="Pfam" id="PF07282">
    <property type="entry name" value="Cas12f1-like_TNB"/>
    <property type="match status" value="1"/>
</dbReference>
<evidence type="ECO:0000256" key="5">
    <source>
        <dbReference type="ARBA" id="ARBA00023125"/>
    </source>
</evidence>
<keyword evidence="6" id="KW-0233">DNA recombination</keyword>
<dbReference type="NCBIfam" id="TIGR01766">
    <property type="entry name" value="IS200/IS605 family accessory protein TnpB-like domain"/>
    <property type="match status" value="1"/>
</dbReference>
<dbReference type="Pfam" id="PF01385">
    <property type="entry name" value="OrfB_IS605"/>
    <property type="match status" value="1"/>
</dbReference>
<dbReference type="GO" id="GO:0004519">
    <property type="term" value="F:endonuclease activity"/>
    <property type="evidence" value="ECO:0007669"/>
    <property type="project" value="UniProtKB-KW"/>
</dbReference>
<evidence type="ECO:0000313" key="12">
    <source>
        <dbReference type="Proteomes" id="UP001597058"/>
    </source>
</evidence>
<dbReference type="NCBIfam" id="NF040570">
    <property type="entry name" value="guided_TnpB"/>
    <property type="match status" value="1"/>
</dbReference>
<dbReference type="RefSeq" id="WP_381232846.1">
    <property type="nucleotide sequence ID" value="NZ_JBHSKH010000006.1"/>
</dbReference>
<evidence type="ECO:0000259" key="8">
    <source>
        <dbReference type="Pfam" id="PF01385"/>
    </source>
</evidence>
<comment type="caution">
    <text evidence="11">The sequence shown here is derived from an EMBL/GenBank/DDBJ whole genome shotgun (WGS) entry which is preliminary data.</text>
</comment>
<keyword evidence="11" id="KW-0540">Nuclease</keyword>
<feature type="domain" description="Probable transposase IS891/IS1136/IS1341" evidence="8">
    <location>
        <begin position="171"/>
        <end position="284"/>
    </location>
</feature>
<feature type="domain" description="Transposase putative helix-turn-helix" evidence="10">
    <location>
        <begin position="1"/>
        <end position="45"/>
    </location>
</feature>
<keyword evidence="3" id="KW-0479">Metal-binding</keyword>
<evidence type="ECO:0000256" key="2">
    <source>
        <dbReference type="ARBA" id="ARBA00022578"/>
    </source>
</evidence>
<organism evidence="11 12">
    <name type="scientific">Streptomyces kaempferi</name>
    <dbReference type="NCBI Taxonomy" id="333725"/>
    <lineage>
        <taxon>Bacteria</taxon>
        <taxon>Bacillati</taxon>
        <taxon>Actinomycetota</taxon>
        <taxon>Actinomycetes</taxon>
        <taxon>Kitasatosporales</taxon>
        <taxon>Streptomycetaceae</taxon>
        <taxon>Streptomyces</taxon>
    </lineage>
</organism>
<evidence type="ECO:0000313" key="11">
    <source>
        <dbReference type="EMBL" id="MFD1311937.1"/>
    </source>
</evidence>
<evidence type="ECO:0000256" key="4">
    <source>
        <dbReference type="ARBA" id="ARBA00022833"/>
    </source>
</evidence>
<protein>
    <submittedName>
        <fullName evidence="11">RNA-guided endonuclease InsQ/TnpB family protein</fullName>
    </submittedName>
</protein>
<evidence type="ECO:0000256" key="6">
    <source>
        <dbReference type="ARBA" id="ARBA00023172"/>
    </source>
</evidence>
<keyword evidence="2" id="KW-0815">Transposition</keyword>
<feature type="region of interest" description="Disordered" evidence="7">
    <location>
        <begin position="371"/>
        <end position="414"/>
    </location>
</feature>
<dbReference type="Proteomes" id="UP001597058">
    <property type="component" value="Unassembled WGS sequence"/>
</dbReference>
<keyword evidence="5" id="KW-0238">DNA-binding</keyword>
<evidence type="ECO:0000256" key="7">
    <source>
        <dbReference type="SAM" id="MobiDB-lite"/>
    </source>
</evidence>
<gene>
    <name evidence="11" type="ORF">ACFQ5X_39840</name>
</gene>
<reference evidence="12" key="1">
    <citation type="journal article" date="2019" name="Int. J. Syst. Evol. Microbiol.">
        <title>The Global Catalogue of Microorganisms (GCM) 10K type strain sequencing project: providing services to taxonomists for standard genome sequencing and annotation.</title>
        <authorList>
            <consortium name="The Broad Institute Genomics Platform"/>
            <consortium name="The Broad Institute Genome Sequencing Center for Infectious Disease"/>
            <person name="Wu L."/>
            <person name="Ma J."/>
        </authorList>
    </citation>
    <scope>NUCLEOTIDE SEQUENCE [LARGE SCALE GENOMIC DNA]</scope>
    <source>
        <strain evidence="12">CGMCC 4.7020</strain>
    </source>
</reference>
<keyword evidence="4" id="KW-0862">Zinc</keyword>
<keyword evidence="11" id="KW-0255">Endonuclease</keyword>
<keyword evidence="12" id="KW-1185">Reference proteome</keyword>
<dbReference type="InterPro" id="IPR021027">
    <property type="entry name" value="Transposase_put_HTH"/>
</dbReference>
<dbReference type="Pfam" id="PF12323">
    <property type="entry name" value="HTH_OrfB_IS605"/>
    <property type="match status" value="1"/>
</dbReference>
<dbReference type="EMBL" id="JBHTMM010000096">
    <property type="protein sequence ID" value="MFD1311937.1"/>
    <property type="molecule type" value="Genomic_DNA"/>
</dbReference>
<sequence length="414" mass="45226">MHLRYSFRIEPTPGQRVALARTFGCARVVYNDALAARKAAYGADKSRISSGVLARRVITEAKRTAERAWLAEVSVDVLQSAVRDLDAAYRNFFDSVSGKRSGRRFGLPRFKSKRDSRQSVRFSKNGFRLRADGRLNLAKIGDVRVRWSRPLPSAPSSVTVIQDAAGRCFASFVVEVEPAPLPPAGTEVGIDLGLSTYAVLSDGTVIGNPRFLRRAEGRLRKAQQALSRKAKGSKNRAKARVRVARVHAQVADARRDWLHKETSRIVRENQAVYLEDLAVSGLARTRLAKSVHDAGWAAFRRMLEDKAARAGRHVGVVSRWLPSSQTCHVCWTVDGKKPLHVRGWTCAGCGAVHDRDLNASRVILAAGQADRRNASGGPVRPGVAIPHQAGPVERGTHPKPQPVSTGRQAGVPAL</sequence>
<dbReference type="InterPro" id="IPR010095">
    <property type="entry name" value="Cas12f1-like_TNB"/>
</dbReference>
<name>A0ABW3XQW2_9ACTN</name>
<accession>A0ABW3XQW2</accession>